<sequence>MANFVVFMIGAESFDFRGNASYKLLDSGALQVIDPEKGRQLHFGPAAWSHIEESGGDYRMNDSAW</sequence>
<reference evidence="1 2" key="1">
    <citation type="journal article" date="2019" name="Int. J. Syst. Evol. Microbiol.">
        <title>The Global Catalogue of Microorganisms (GCM) 10K type strain sequencing project: providing services to taxonomists for standard genome sequencing and annotation.</title>
        <authorList>
            <consortium name="The Broad Institute Genomics Platform"/>
            <consortium name="The Broad Institute Genome Sequencing Center for Infectious Disease"/>
            <person name="Wu L."/>
            <person name="Ma J."/>
        </authorList>
    </citation>
    <scope>NUCLEOTIDE SEQUENCE [LARGE SCALE GENOMIC DNA]</scope>
    <source>
        <strain evidence="1 2">JCM 15309</strain>
    </source>
</reference>
<dbReference type="Proteomes" id="UP001500571">
    <property type="component" value="Unassembled WGS sequence"/>
</dbReference>
<proteinExistence type="predicted"/>
<evidence type="ECO:0000313" key="1">
    <source>
        <dbReference type="EMBL" id="GAA1974425.1"/>
    </source>
</evidence>
<evidence type="ECO:0000313" key="2">
    <source>
        <dbReference type="Proteomes" id="UP001500571"/>
    </source>
</evidence>
<dbReference type="EMBL" id="BAAAPB010000005">
    <property type="protein sequence ID" value="GAA1974425.1"/>
    <property type="molecule type" value="Genomic_DNA"/>
</dbReference>
<organism evidence="1 2">
    <name type="scientific">Nocardioides panacihumi</name>
    <dbReference type="NCBI Taxonomy" id="400774"/>
    <lineage>
        <taxon>Bacteria</taxon>
        <taxon>Bacillati</taxon>
        <taxon>Actinomycetota</taxon>
        <taxon>Actinomycetes</taxon>
        <taxon>Propionibacteriales</taxon>
        <taxon>Nocardioidaceae</taxon>
        <taxon>Nocardioides</taxon>
    </lineage>
</organism>
<keyword evidence="2" id="KW-1185">Reference proteome</keyword>
<accession>A0ABN2RT06</accession>
<protein>
    <submittedName>
        <fullName evidence="1">Uncharacterized protein</fullName>
    </submittedName>
</protein>
<name>A0ABN2RT06_9ACTN</name>
<dbReference type="RefSeq" id="WP_344047887.1">
    <property type="nucleotide sequence ID" value="NZ_BAAAPB010000005.1"/>
</dbReference>
<gene>
    <name evidence="1" type="ORF">GCM10009798_39590</name>
</gene>
<comment type="caution">
    <text evidence="1">The sequence shown here is derived from an EMBL/GenBank/DDBJ whole genome shotgun (WGS) entry which is preliminary data.</text>
</comment>